<reference evidence="6 7" key="1">
    <citation type="submission" date="2024-04" db="EMBL/GenBank/DDBJ databases">
        <title>Novel species of the genus Ideonella isolated from streams.</title>
        <authorList>
            <person name="Lu H."/>
        </authorList>
    </citation>
    <scope>NUCLEOTIDE SEQUENCE [LARGE SCALE GENOMIC DNA]</scope>
    <source>
        <strain evidence="6 7">LYT19W</strain>
    </source>
</reference>
<keyword evidence="3" id="KW-0804">Transcription</keyword>
<dbReference type="PROSITE" id="PS01124">
    <property type="entry name" value="HTH_ARAC_FAMILY_2"/>
    <property type="match status" value="1"/>
</dbReference>
<keyword evidence="1" id="KW-0805">Transcription regulation</keyword>
<protein>
    <submittedName>
        <fullName evidence="6">AraC family transcriptional regulator ligand-binding domain-containing protein</fullName>
    </submittedName>
</protein>
<evidence type="ECO:0000313" key="7">
    <source>
        <dbReference type="Proteomes" id="UP001379945"/>
    </source>
</evidence>
<feature type="domain" description="HTH araC/xylS-type" evidence="5">
    <location>
        <begin position="250"/>
        <end position="347"/>
    </location>
</feature>
<evidence type="ECO:0000259" key="5">
    <source>
        <dbReference type="PROSITE" id="PS01124"/>
    </source>
</evidence>
<dbReference type="Proteomes" id="UP001379945">
    <property type="component" value="Unassembled WGS sequence"/>
</dbReference>
<keyword evidence="7" id="KW-1185">Reference proteome</keyword>
<dbReference type="PROSITE" id="PS00041">
    <property type="entry name" value="HTH_ARAC_FAMILY_1"/>
    <property type="match status" value="1"/>
</dbReference>
<comment type="caution">
    <text evidence="6">The sequence shown here is derived from an EMBL/GenBank/DDBJ whole genome shotgun (WGS) entry which is preliminary data.</text>
</comment>
<evidence type="ECO:0000256" key="4">
    <source>
        <dbReference type="SAM" id="MobiDB-lite"/>
    </source>
</evidence>
<feature type="region of interest" description="Disordered" evidence="4">
    <location>
        <begin position="1"/>
        <end position="20"/>
    </location>
</feature>
<keyword evidence="2" id="KW-0238">DNA-binding</keyword>
<feature type="compositionally biased region" description="Low complexity" evidence="4">
    <location>
        <begin position="1"/>
        <end position="12"/>
    </location>
</feature>
<dbReference type="Gene3D" id="1.10.10.60">
    <property type="entry name" value="Homeodomain-like"/>
    <property type="match status" value="1"/>
</dbReference>
<evidence type="ECO:0000256" key="3">
    <source>
        <dbReference type="ARBA" id="ARBA00023163"/>
    </source>
</evidence>
<dbReference type="EMBL" id="JBBUTI010000006">
    <property type="protein sequence ID" value="MEK8046873.1"/>
    <property type="molecule type" value="Genomic_DNA"/>
</dbReference>
<dbReference type="InterPro" id="IPR018062">
    <property type="entry name" value="HTH_AraC-typ_CS"/>
</dbReference>
<dbReference type="InterPro" id="IPR018060">
    <property type="entry name" value="HTH_AraC"/>
</dbReference>
<dbReference type="InterPro" id="IPR009057">
    <property type="entry name" value="Homeodomain-like_sf"/>
</dbReference>
<accession>A0ABU9C4R4</accession>
<dbReference type="PRINTS" id="PR00032">
    <property type="entry name" value="HTHARAC"/>
</dbReference>
<dbReference type="PANTHER" id="PTHR47894:SF1">
    <property type="entry name" value="HTH-TYPE TRANSCRIPTIONAL REGULATOR VQSM"/>
    <property type="match status" value="1"/>
</dbReference>
<organism evidence="6 7">
    <name type="scientific">Ideonella margarita</name>
    <dbReference type="NCBI Taxonomy" id="2984191"/>
    <lineage>
        <taxon>Bacteria</taxon>
        <taxon>Pseudomonadati</taxon>
        <taxon>Pseudomonadota</taxon>
        <taxon>Betaproteobacteria</taxon>
        <taxon>Burkholderiales</taxon>
        <taxon>Sphaerotilaceae</taxon>
        <taxon>Ideonella</taxon>
    </lineage>
</organism>
<dbReference type="SUPFAM" id="SSF46689">
    <property type="entry name" value="Homeodomain-like"/>
    <property type="match status" value="1"/>
</dbReference>
<dbReference type="RefSeq" id="WP_341399167.1">
    <property type="nucleotide sequence ID" value="NZ_JBBUTI010000006.1"/>
</dbReference>
<dbReference type="Pfam" id="PF12625">
    <property type="entry name" value="Arabinose_bd"/>
    <property type="match status" value="1"/>
</dbReference>
<dbReference type="InterPro" id="IPR020449">
    <property type="entry name" value="Tscrpt_reg_AraC-type_HTH"/>
</dbReference>
<dbReference type="PANTHER" id="PTHR47894">
    <property type="entry name" value="HTH-TYPE TRANSCRIPTIONAL REGULATOR GADX"/>
    <property type="match status" value="1"/>
</dbReference>
<name>A0ABU9C4R4_9BURK</name>
<evidence type="ECO:0000313" key="6">
    <source>
        <dbReference type="EMBL" id="MEK8046873.1"/>
    </source>
</evidence>
<gene>
    <name evidence="6" type="ORF">AACH00_10970</name>
</gene>
<sequence>MTAAHPLPTTATPWPPGVGDEPAVHPTYARLLCAELQRRGHAPDEVLAGTGLGWAELQVGQRFLTRAQLHAVVTRATALCPERTLGLLAGLGTELSAHGALGMAGMSCDTVAQALPLLLRFSRLRQHLVHFELQVVDEHLALSLTELRPDPAVSAYVLGHLTGAVLRLMQSITGRDWRADVALDWPFDEPAADAAAWLPRTRFGAAAWRLLLPPALLAAPGLAPDPQAHQRALRDCEQLLAQLDRGDLVRRLRQRLVDELLHPPSLPALALEEHVSPRTLIRRLADDGTSYQELLDEARAEHACWLLSHSRLSVEAVAEQLGYVDTSNFSRTFKRWRGVTPRAFRQGGSDAD</sequence>
<evidence type="ECO:0000256" key="2">
    <source>
        <dbReference type="ARBA" id="ARBA00023125"/>
    </source>
</evidence>
<dbReference type="InterPro" id="IPR032687">
    <property type="entry name" value="AraC-type_N"/>
</dbReference>
<dbReference type="Pfam" id="PF12833">
    <property type="entry name" value="HTH_18"/>
    <property type="match status" value="1"/>
</dbReference>
<dbReference type="SMART" id="SM00342">
    <property type="entry name" value="HTH_ARAC"/>
    <property type="match status" value="1"/>
</dbReference>
<evidence type="ECO:0000256" key="1">
    <source>
        <dbReference type="ARBA" id="ARBA00023015"/>
    </source>
</evidence>
<proteinExistence type="predicted"/>